<organism evidence="1 2">
    <name type="scientific">Occultella glacieicola</name>
    <dbReference type="NCBI Taxonomy" id="2518684"/>
    <lineage>
        <taxon>Bacteria</taxon>
        <taxon>Bacillati</taxon>
        <taxon>Actinomycetota</taxon>
        <taxon>Actinomycetes</taxon>
        <taxon>Micrococcales</taxon>
        <taxon>Ruaniaceae</taxon>
        <taxon>Occultella</taxon>
    </lineage>
</organism>
<evidence type="ECO:0000313" key="2">
    <source>
        <dbReference type="Proteomes" id="UP000504882"/>
    </source>
</evidence>
<name>A0ABY2E4W9_9MICO</name>
<gene>
    <name evidence="1" type="ORF">EXU48_09905</name>
</gene>
<dbReference type="RefSeq" id="WP_133107479.1">
    <property type="nucleotide sequence ID" value="NZ_SMNA01000004.1"/>
</dbReference>
<evidence type="ECO:0000313" key="1">
    <source>
        <dbReference type="EMBL" id="TDE95069.1"/>
    </source>
</evidence>
<dbReference type="EMBL" id="SMNA01000004">
    <property type="protein sequence ID" value="TDE95069.1"/>
    <property type="molecule type" value="Genomic_DNA"/>
</dbReference>
<sequence length="143" mass="15676">MGSRITEEDINMFTGCSCHLLAAALAARTGWPIMLVADVDGRLGWFHAGVLTPQGRLLDIRGEHDEHDWLDEYGPIADAYGYDLQVEDYSYVYDGDCIQVCPATATAWRDGRLGEVVDSTIAAREGELVGSVLAMCNGRIRHS</sequence>
<protein>
    <submittedName>
        <fullName evidence="1">Uncharacterized protein</fullName>
    </submittedName>
</protein>
<proteinExistence type="predicted"/>
<accession>A0ABY2E4W9</accession>
<dbReference type="Proteomes" id="UP000504882">
    <property type="component" value="Unassembled WGS sequence"/>
</dbReference>
<reference evidence="1 2" key="1">
    <citation type="submission" date="2019-03" db="EMBL/GenBank/DDBJ databases">
        <title>Genomic features of bacteria from cold environments.</title>
        <authorList>
            <person name="Shen L."/>
        </authorList>
    </citation>
    <scope>NUCLEOTIDE SEQUENCE [LARGE SCALE GENOMIC DNA]</scope>
    <source>
        <strain evidence="2">T3246-1</strain>
    </source>
</reference>
<comment type="caution">
    <text evidence="1">The sequence shown here is derived from an EMBL/GenBank/DDBJ whole genome shotgun (WGS) entry which is preliminary data.</text>
</comment>
<keyword evidence="2" id="KW-1185">Reference proteome</keyword>